<keyword evidence="6 7" id="KW-0472">Membrane</keyword>
<evidence type="ECO:0000313" key="10">
    <source>
        <dbReference type="EMBL" id="CEN31600.1"/>
    </source>
</evidence>
<evidence type="ECO:0000313" key="11">
    <source>
        <dbReference type="Proteomes" id="UP000049685"/>
    </source>
</evidence>
<protein>
    <submittedName>
        <fullName evidence="10">Flagellar motor rotation protein MotB (Chemotaxis protein MotB)</fullName>
    </submittedName>
</protein>
<evidence type="ECO:0000256" key="2">
    <source>
        <dbReference type="ARBA" id="ARBA00008914"/>
    </source>
</evidence>
<evidence type="ECO:0000256" key="6">
    <source>
        <dbReference type="ARBA" id="ARBA00023136"/>
    </source>
</evidence>
<evidence type="ECO:0000256" key="1">
    <source>
        <dbReference type="ARBA" id="ARBA00004162"/>
    </source>
</evidence>
<reference evidence="11" key="1">
    <citation type="submission" date="2015-01" db="EMBL/GenBank/DDBJ databases">
        <authorList>
            <person name="Aslett A.Martin."/>
            <person name="De Silva Nishadi"/>
        </authorList>
    </citation>
    <scope>NUCLEOTIDE SEQUENCE [LARGE SCALE GENOMIC DNA]</scope>
    <source>
        <strain evidence="11">UMC4404</strain>
    </source>
</reference>
<sequence length="255" mass="28734">MPRRDKRRGKNDDMGGSSWMDTYADTITLLLTFFILLYSMSAVDSQKLKQLSKALQHSLGGGSTSISKVKDIDELKVDVDKDAKEMKEDLEKKVNKAIANNNLNDSIKVRKEDRGIVLQLDETILFDSGRDELKPTSINALDTITTLANGVDNDILVEGHTDNVPIHNSRFASNWDLSTSRAVSVVSYFVEKKGMNPTRFSVKGYGEYKPLLDNSTPENRAINRRVDILIVDKKDDQQSNLEQQPKEQNQNKQSQ</sequence>
<evidence type="ECO:0000256" key="8">
    <source>
        <dbReference type="SAM" id="MobiDB-lite"/>
    </source>
</evidence>
<keyword evidence="10" id="KW-0966">Cell projection</keyword>
<dbReference type="PANTHER" id="PTHR30329">
    <property type="entry name" value="STATOR ELEMENT OF FLAGELLAR MOTOR COMPLEX"/>
    <property type="match status" value="1"/>
</dbReference>
<keyword evidence="4" id="KW-0812">Transmembrane</keyword>
<dbReference type="Proteomes" id="UP000049685">
    <property type="component" value="Unassembled WGS sequence"/>
</dbReference>
<dbReference type="AlphaFoldDB" id="A0A9P1L1J7"/>
<evidence type="ECO:0000259" key="9">
    <source>
        <dbReference type="PROSITE" id="PS51123"/>
    </source>
</evidence>
<name>A0A9P1L1J7_PARSO</name>
<dbReference type="Pfam" id="PF13677">
    <property type="entry name" value="MotB_plug"/>
    <property type="match status" value="1"/>
</dbReference>
<comment type="similarity">
    <text evidence="2">Belongs to the MotB family.</text>
</comment>
<dbReference type="CDD" id="cd07185">
    <property type="entry name" value="OmpA_C-like"/>
    <property type="match status" value="1"/>
</dbReference>
<dbReference type="GO" id="GO:0005886">
    <property type="term" value="C:plasma membrane"/>
    <property type="evidence" value="ECO:0007669"/>
    <property type="project" value="UniProtKB-SubCell"/>
</dbReference>
<feature type="domain" description="OmpA-like" evidence="9">
    <location>
        <begin position="113"/>
        <end position="234"/>
    </location>
</feature>
<evidence type="ECO:0000256" key="3">
    <source>
        <dbReference type="ARBA" id="ARBA00022475"/>
    </source>
</evidence>
<gene>
    <name evidence="10" type="primary">motB_2</name>
    <name evidence="10" type="ORF">UMC4404_21831</name>
</gene>
<accession>A0A9P1L1J7</accession>
<dbReference type="InterPro" id="IPR036737">
    <property type="entry name" value="OmpA-like_sf"/>
</dbReference>
<dbReference type="RefSeq" id="WP_055328207.1">
    <property type="nucleotide sequence ID" value="NZ_BDJI01000002.1"/>
</dbReference>
<organism evidence="10 11">
    <name type="scientific">Paraclostridium sordellii</name>
    <name type="common">Clostridium sordellii</name>
    <dbReference type="NCBI Taxonomy" id="1505"/>
    <lineage>
        <taxon>Bacteria</taxon>
        <taxon>Bacillati</taxon>
        <taxon>Bacillota</taxon>
        <taxon>Clostridia</taxon>
        <taxon>Peptostreptococcales</taxon>
        <taxon>Peptostreptococcaceae</taxon>
        <taxon>Paraclostridium</taxon>
    </lineage>
</organism>
<dbReference type="KEGG" id="psor:RSJ16_13445"/>
<keyword evidence="3" id="KW-1003">Cell membrane</keyword>
<dbReference type="InterPro" id="IPR006665">
    <property type="entry name" value="OmpA-like"/>
</dbReference>
<dbReference type="Pfam" id="PF00691">
    <property type="entry name" value="OmpA"/>
    <property type="match status" value="1"/>
</dbReference>
<proteinExistence type="inferred from homology"/>
<comment type="caution">
    <text evidence="10">The sequence shown here is derived from an EMBL/GenBank/DDBJ whole genome shotgun (WGS) entry which is preliminary data.</text>
</comment>
<dbReference type="PROSITE" id="PS51123">
    <property type="entry name" value="OMPA_2"/>
    <property type="match status" value="1"/>
</dbReference>
<keyword evidence="5" id="KW-1133">Transmembrane helix</keyword>
<evidence type="ECO:0000256" key="5">
    <source>
        <dbReference type="ARBA" id="ARBA00022989"/>
    </source>
</evidence>
<comment type="subcellular location">
    <subcellularLocation>
        <location evidence="1">Cell membrane</location>
        <topology evidence="1">Single-pass membrane protein</topology>
    </subcellularLocation>
</comment>
<dbReference type="EMBL" id="CDNY01000024">
    <property type="protein sequence ID" value="CEN31600.1"/>
    <property type="molecule type" value="Genomic_DNA"/>
</dbReference>
<keyword evidence="10" id="KW-0969">Cilium</keyword>
<dbReference type="InterPro" id="IPR025713">
    <property type="entry name" value="MotB-like_N_dom"/>
</dbReference>
<dbReference type="InterPro" id="IPR050330">
    <property type="entry name" value="Bact_OuterMem_StrucFunc"/>
</dbReference>
<evidence type="ECO:0000256" key="4">
    <source>
        <dbReference type="ARBA" id="ARBA00022692"/>
    </source>
</evidence>
<evidence type="ECO:0000256" key="7">
    <source>
        <dbReference type="PROSITE-ProRule" id="PRU00473"/>
    </source>
</evidence>
<dbReference type="SUPFAM" id="SSF103088">
    <property type="entry name" value="OmpA-like"/>
    <property type="match status" value="1"/>
</dbReference>
<keyword evidence="10" id="KW-0282">Flagellum</keyword>
<feature type="compositionally biased region" description="Low complexity" evidence="8">
    <location>
        <begin position="242"/>
        <end position="255"/>
    </location>
</feature>
<dbReference type="PANTHER" id="PTHR30329:SF21">
    <property type="entry name" value="LIPOPROTEIN YIAD-RELATED"/>
    <property type="match status" value="1"/>
</dbReference>
<dbReference type="Gene3D" id="3.30.1330.60">
    <property type="entry name" value="OmpA-like domain"/>
    <property type="match status" value="1"/>
</dbReference>
<feature type="region of interest" description="Disordered" evidence="8">
    <location>
        <begin position="233"/>
        <end position="255"/>
    </location>
</feature>